<dbReference type="AlphaFoldDB" id="A0A2U8E3A7"/>
<dbReference type="Gene3D" id="3.10.105.10">
    <property type="entry name" value="Dipeptide-binding Protein, Domain 3"/>
    <property type="match status" value="1"/>
</dbReference>
<dbReference type="InterPro" id="IPR000914">
    <property type="entry name" value="SBP_5_dom"/>
</dbReference>
<keyword evidence="8" id="KW-1185">Reference proteome</keyword>
<dbReference type="GO" id="GO:1904680">
    <property type="term" value="F:peptide transmembrane transporter activity"/>
    <property type="evidence" value="ECO:0007669"/>
    <property type="project" value="TreeGrafter"/>
</dbReference>
<name>A0A2U8E3A7_9BACT</name>
<comment type="subcellular location">
    <subcellularLocation>
        <location evidence="1">Cell envelope</location>
    </subcellularLocation>
</comment>
<dbReference type="GO" id="GO:0043190">
    <property type="term" value="C:ATP-binding cassette (ABC) transporter complex"/>
    <property type="evidence" value="ECO:0007669"/>
    <property type="project" value="InterPro"/>
</dbReference>
<dbReference type="Pfam" id="PF00496">
    <property type="entry name" value="SBP_bac_5"/>
    <property type="match status" value="1"/>
</dbReference>
<organism evidence="7 8">
    <name type="scientific">Ereboglobus luteus</name>
    <dbReference type="NCBI Taxonomy" id="1796921"/>
    <lineage>
        <taxon>Bacteria</taxon>
        <taxon>Pseudomonadati</taxon>
        <taxon>Verrucomicrobiota</taxon>
        <taxon>Opitutia</taxon>
        <taxon>Opitutales</taxon>
        <taxon>Opitutaceae</taxon>
        <taxon>Ereboglobus</taxon>
    </lineage>
</organism>
<evidence type="ECO:0000259" key="6">
    <source>
        <dbReference type="Pfam" id="PF00496"/>
    </source>
</evidence>
<dbReference type="PIRSF" id="PIRSF002741">
    <property type="entry name" value="MppA"/>
    <property type="match status" value="1"/>
</dbReference>
<evidence type="ECO:0000313" key="8">
    <source>
        <dbReference type="Proteomes" id="UP000244896"/>
    </source>
</evidence>
<dbReference type="OrthoDB" id="137511at2"/>
<dbReference type="KEGG" id="elut:CKA38_08985"/>
<dbReference type="InterPro" id="IPR030678">
    <property type="entry name" value="Peptide/Ni-bd"/>
</dbReference>
<dbReference type="Proteomes" id="UP000244896">
    <property type="component" value="Chromosome"/>
</dbReference>
<dbReference type="CDD" id="cd08504">
    <property type="entry name" value="PBP2_OppA"/>
    <property type="match status" value="1"/>
</dbReference>
<protein>
    <submittedName>
        <fullName evidence="7">ABC transporter substrate-binding protein</fullName>
    </submittedName>
</protein>
<dbReference type="Gene3D" id="3.40.190.10">
    <property type="entry name" value="Periplasmic binding protein-like II"/>
    <property type="match status" value="1"/>
</dbReference>
<feature type="chain" id="PRO_5016027588" evidence="5">
    <location>
        <begin position="23"/>
        <end position="529"/>
    </location>
</feature>
<gene>
    <name evidence="7" type="ORF">CKA38_08985</name>
</gene>
<feature type="signal peptide" evidence="5">
    <location>
        <begin position="1"/>
        <end position="22"/>
    </location>
</feature>
<keyword evidence="4 5" id="KW-0732">Signal</keyword>
<dbReference type="GO" id="GO:0030288">
    <property type="term" value="C:outer membrane-bounded periplasmic space"/>
    <property type="evidence" value="ECO:0007669"/>
    <property type="project" value="UniProtKB-ARBA"/>
</dbReference>
<evidence type="ECO:0000256" key="2">
    <source>
        <dbReference type="ARBA" id="ARBA00005695"/>
    </source>
</evidence>
<proteinExistence type="inferred from homology"/>
<evidence type="ECO:0000256" key="3">
    <source>
        <dbReference type="ARBA" id="ARBA00022448"/>
    </source>
</evidence>
<accession>A0A2U8E3A7</accession>
<reference evidence="7 8" key="1">
    <citation type="journal article" date="2018" name="Syst. Appl. Microbiol.">
        <title>Ereboglobus luteus gen. nov. sp. nov. from cockroach guts, and new insights into the oxygen relationship of the genera Opitutus and Didymococcus (Verrucomicrobia: Opitutaceae).</title>
        <authorList>
            <person name="Tegtmeier D."/>
            <person name="Belitz A."/>
            <person name="Radek R."/>
            <person name="Heimerl T."/>
            <person name="Brune A."/>
        </authorList>
    </citation>
    <scope>NUCLEOTIDE SEQUENCE [LARGE SCALE GENOMIC DNA]</scope>
    <source>
        <strain evidence="7 8">Ho45</strain>
    </source>
</reference>
<dbReference type="GO" id="GO:0015833">
    <property type="term" value="P:peptide transport"/>
    <property type="evidence" value="ECO:0007669"/>
    <property type="project" value="TreeGrafter"/>
</dbReference>
<sequence>MRFLHFLALLFLSALQPFGLSALFASSSVLRIGNGAEPQDMDPQTMSAYTDQNIAIALFEGLVAIDEATSQPVPAVAESWETSPDGLTWTFRLRAGARWSNGDPVTAQDFATSFRRILSPMLGAEYAYMLYPVKNAGAFNTGKLSDFAQVGVAAPDARTLVLTLDAPTPHLLSIVAQPMWFPVHAPTILRFGKLDQRGTAWTRPENIVGNGAFTMKSWEPNRQITVEKNPLYWDAAGTRLDAVVFFPNDDIATDERNFRSGQVDITYDILPEKIRAYRKNNPAALRIDPLLETFFLRFNTKRPPLDNPKVRAALARAINRDLIARVLHNSRTPARFYTPPNTGGYTCATAIPDDFAAARCLLAEAGYPKGKGFPKLDIQMNNDAVNRTVLEAIQEMWRRELGISVTITNKEYRVYLDAQRAIGFDISRSRWVGDFNDPITFLDMFVTNGGQNQTHWSNAEYDRLIAEAGRASDREKRFELYQRAEKILLDEAPIAPIFFGTRSYLISPRVKNWVPSLLGIHRYQKVWVE</sequence>
<evidence type="ECO:0000256" key="5">
    <source>
        <dbReference type="SAM" id="SignalP"/>
    </source>
</evidence>
<evidence type="ECO:0000313" key="7">
    <source>
        <dbReference type="EMBL" id="AWI09359.1"/>
    </source>
</evidence>
<comment type="similarity">
    <text evidence="2">Belongs to the bacterial solute-binding protein 5 family.</text>
</comment>
<dbReference type="FunFam" id="3.10.105.10:FF:000001">
    <property type="entry name" value="Oligopeptide ABC transporter, oligopeptide-binding protein"/>
    <property type="match status" value="1"/>
</dbReference>
<dbReference type="RefSeq" id="WP_108825169.1">
    <property type="nucleotide sequence ID" value="NZ_CP023004.1"/>
</dbReference>
<dbReference type="SUPFAM" id="SSF53850">
    <property type="entry name" value="Periplasmic binding protein-like II"/>
    <property type="match status" value="1"/>
</dbReference>
<dbReference type="Gene3D" id="3.90.76.10">
    <property type="entry name" value="Dipeptide-binding Protein, Domain 1"/>
    <property type="match status" value="1"/>
</dbReference>
<dbReference type="PANTHER" id="PTHR30290">
    <property type="entry name" value="PERIPLASMIC BINDING COMPONENT OF ABC TRANSPORTER"/>
    <property type="match status" value="1"/>
</dbReference>
<evidence type="ECO:0000256" key="4">
    <source>
        <dbReference type="ARBA" id="ARBA00022729"/>
    </source>
</evidence>
<dbReference type="PANTHER" id="PTHR30290:SF10">
    <property type="entry name" value="PERIPLASMIC OLIGOPEPTIDE-BINDING PROTEIN-RELATED"/>
    <property type="match status" value="1"/>
</dbReference>
<evidence type="ECO:0000256" key="1">
    <source>
        <dbReference type="ARBA" id="ARBA00004196"/>
    </source>
</evidence>
<feature type="domain" description="Solute-binding protein family 5" evidence="6">
    <location>
        <begin position="71"/>
        <end position="452"/>
    </location>
</feature>
<dbReference type="FunFam" id="3.90.76.10:FF:000001">
    <property type="entry name" value="Oligopeptide ABC transporter substrate-binding protein"/>
    <property type="match status" value="1"/>
</dbReference>
<dbReference type="EMBL" id="CP023004">
    <property type="protein sequence ID" value="AWI09359.1"/>
    <property type="molecule type" value="Genomic_DNA"/>
</dbReference>
<dbReference type="InterPro" id="IPR039424">
    <property type="entry name" value="SBP_5"/>
</dbReference>
<keyword evidence="3" id="KW-0813">Transport</keyword>